<feature type="transmembrane region" description="Helical" evidence="9">
    <location>
        <begin position="215"/>
        <end position="233"/>
    </location>
</feature>
<evidence type="ECO:0000256" key="2">
    <source>
        <dbReference type="ARBA" id="ARBA00006434"/>
    </source>
</evidence>
<feature type="transmembrane region" description="Helical" evidence="9">
    <location>
        <begin position="75"/>
        <end position="94"/>
    </location>
</feature>
<gene>
    <name evidence="10" type="primary">g7065</name>
    <name evidence="10" type="ORF">VP750_LOCUS6045</name>
</gene>
<dbReference type="InterPro" id="IPR050277">
    <property type="entry name" value="Sodium:Solute_Symporter"/>
</dbReference>
<comment type="subcellular location">
    <subcellularLocation>
        <location evidence="1">Membrane</location>
        <topology evidence="1">Multi-pass membrane protein</topology>
    </subcellularLocation>
</comment>
<dbReference type="Proteomes" id="UP001497392">
    <property type="component" value="Unassembled WGS sequence"/>
</dbReference>
<keyword evidence="6 9" id="KW-0472">Membrane</keyword>
<dbReference type="EMBL" id="CAXHTA020000010">
    <property type="protein sequence ID" value="CAL5224386.1"/>
    <property type="molecule type" value="Genomic_DNA"/>
</dbReference>
<name>A0ABP1FWX8_9CHLO</name>
<feature type="transmembrane region" description="Helical" evidence="9">
    <location>
        <begin position="287"/>
        <end position="314"/>
    </location>
</feature>
<evidence type="ECO:0000256" key="5">
    <source>
        <dbReference type="ARBA" id="ARBA00022989"/>
    </source>
</evidence>
<organism evidence="10 11">
    <name type="scientific">Coccomyxa viridis</name>
    <dbReference type="NCBI Taxonomy" id="1274662"/>
    <lineage>
        <taxon>Eukaryota</taxon>
        <taxon>Viridiplantae</taxon>
        <taxon>Chlorophyta</taxon>
        <taxon>core chlorophytes</taxon>
        <taxon>Trebouxiophyceae</taxon>
        <taxon>Trebouxiophyceae incertae sedis</taxon>
        <taxon>Coccomyxaceae</taxon>
        <taxon>Coccomyxa</taxon>
    </lineage>
</organism>
<accession>A0ABP1FWX8</accession>
<feature type="transmembrane region" description="Helical" evidence="9">
    <location>
        <begin position="381"/>
        <end position="400"/>
    </location>
</feature>
<feature type="transmembrane region" description="Helical" evidence="9">
    <location>
        <begin position="31"/>
        <end position="54"/>
    </location>
</feature>
<keyword evidence="5 9" id="KW-1133">Transmembrane helix</keyword>
<keyword evidence="4 9" id="KW-0812">Transmembrane</keyword>
<evidence type="ECO:0000256" key="1">
    <source>
        <dbReference type="ARBA" id="ARBA00004141"/>
    </source>
</evidence>
<evidence type="ECO:0000313" key="11">
    <source>
        <dbReference type="Proteomes" id="UP001497392"/>
    </source>
</evidence>
<evidence type="ECO:0000256" key="8">
    <source>
        <dbReference type="SAM" id="MobiDB-lite"/>
    </source>
</evidence>
<proteinExistence type="inferred from homology"/>
<protein>
    <submittedName>
        <fullName evidence="10">G7065 protein</fullName>
    </submittedName>
</protein>
<feature type="transmembrane region" description="Helical" evidence="9">
    <location>
        <begin position="189"/>
        <end position="208"/>
    </location>
</feature>
<dbReference type="Gene3D" id="1.20.1730.10">
    <property type="entry name" value="Sodium/glucose cotransporter"/>
    <property type="match status" value="1"/>
</dbReference>
<evidence type="ECO:0000256" key="4">
    <source>
        <dbReference type="ARBA" id="ARBA00022692"/>
    </source>
</evidence>
<keyword evidence="11" id="KW-1185">Reference proteome</keyword>
<evidence type="ECO:0000256" key="7">
    <source>
        <dbReference type="RuleBase" id="RU362091"/>
    </source>
</evidence>
<reference evidence="10 11" key="1">
    <citation type="submission" date="2024-06" db="EMBL/GenBank/DDBJ databases">
        <authorList>
            <person name="Kraege A."/>
            <person name="Thomma B."/>
        </authorList>
    </citation>
    <scope>NUCLEOTIDE SEQUENCE [LARGE SCALE GENOMIC DNA]</scope>
</reference>
<evidence type="ECO:0000256" key="9">
    <source>
        <dbReference type="SAM" id="Phobius"/>
    </source>
</evidence>
<feature type="transmembrane region" description="Helical" evidence="9">
    <location>
        <begin position="486"/>
        <end position="512"/>
    </location>
</feature>
<keyword evidence="3" id="KW-0813">Transport</keyword>
<feature type="transmembrane region" description="Helical" evidence="9">
    <location>
        <begin position="440"/>
        <end position="459"/>
    </location>
</feature>
<feature type="transmembrane region" description="Helical" evidence="9">
    <location>
        <begin position="106"/>
        <end position="129"/>
    </location>
</feature>
<dbReference type="Pfam" id="PF00474">
    <property type="entry name" value="SSF"/>
    <property type="match status" value="1"/>
</dbReference>
<feature type="compositionally biased region" description="Low complexity" evidence="8">
    <location>
        <begin position="552"/>
        <end position="565"/>
    </location>
</feature>
<dbReference type="InterPro" id="IPR001734">
    <property type="entry name" value="Na/solute_symporter"/>
</dbReference>
<feature type="transmembrane region" description="Helical" evidence="9">
    <location>
        <begin position="150"/>
        <end position="169"/>
    </location>
</feature>
<feature type="transmembrane region" description="Helical" evidence="9">
    <location>
        <begin position="253"/>
        <end position="275"/>
    </location>
</feature>
<dbReference type="PROSITE" id="PS50283">
    <property type="entry name" value="NA_SOLUT_SYMP_3"/>
    <property type="match status" value="1"/>
</dbReference>
<dbReference type="PANTHER" id="PTHR48086:SF10">
    <property type="entry name" value="AGR155CP"/>
    <property type="match status" value="1"/>
</dbReference>
<sequence length="565" mass="61279">MTTKALSGESDFEALIPLGNQQDTMASTLVWTTYVVASVIVVLYGLAACFVAFMRHRRVGPDTPEFFLTARNSVGTFRIAWSFYAAAMGSWTLFSPAQYAWTAGWLGLLFYALASGLPILIQGFLGPVVQRRKPNLLSFTDFVAQRYGRIFSIWVALLMLLNMGIAMTAEYTAVGDLFELVIGTERVPIVVIIGVVSMLYTAYGGLYVSIVTDQWQAAVSLLMAAILIIWTAVTFRQPLPRPLPDNLGINYNGLSAIAVMPISLFSASVFSEAIWQRCWASASDAKLRVGAVWGAAQVSLIVFVFGFGGFLAVWGGLWVPSGPDDPGNTILFALLNSQGQQVWIMVVVAVLSATMSESAIDSLQNAIVDNISGTFLKFLPLIWTRALVFVLNIPVIVVSLQGYPILNLFLLANLMTTTSTLPVLLGLLDGPIASRLFTPLSALFGCWFSFAAIVVYGRIMLADWGGTMSDALNTLFFSNNYDWKPFVIAMVASVVGMLLMGSIEVLILEPLLGRMFPGYFRRRNAAATVPPLKSGSDAQAPLAQPVAKEEQSAASSSMYSAYPKA</sequence>
<feature type="transmembrane region" description="Helical" evidence="9">
    <location>
        <begin position="406"/>
        <end position="428"/>
    </location>
</feature>
<evidence type="ECO:0000313" key="10">
    <source>
        <dbReference type="EMBL" id="CAL5224386.1"/>
    </source>
</evidence>
<dbReference type="InterPro" id="IPR038377">
    <property type="entry name" value="Na/Glc_symporter_sf"/>
</dbReference>
<dbReference type="PANTHER" id="PTHR48086">
    <property type="entry name" value="SODIUM/PROLINE SYMPORTER-RELATED"/>
    <property type="match status" value="1"/>
</dbReference>
<comment type="similarity">
    <text evidence="2 7">Belongs to the sodium:solute symporter (SSF) (TC 2.A.21) family.</text>
</comment>
<comment type="caution">
    <text evidence="10">The sequence shown here is derived from an EMBL/GenBank/DDBJ whole genome shotgun (WGS) entry which is preliminary data.</text>
</comment>
<evidence type="ECO:0000256" key="6">
    <source>
        <dbReference type="ARBA" id="ARBA00023136"/>
    </source>
</evidence>
<evidence type="ECO:0000256" key="3">
    <source>
        <dbReference type="ARBA" id="ARBA00022448"/>
    </source>
</evidence>
<feature type="region of interest" description="Disordered" evidence="8">
    <location>
        <begin position="530"/>
        <end position="565"/>
    </location>
</feature>